<dbReference type="GeneID" id="36404576"/>
<keyword evidence="2" id="KW-1185">Reference proteome</keyword>
<dbReference type="AlphaFoldDB" id="A0A0P1A5I2"/>
<protein>
    <submittedName>
        <fullName evidence="1">Polyprotein</fullName>
    </submittedName>
</protein>
<dbReference type="Proteomes" id="UP000054928">
    <property type="component" value="Unassembled WGS sequence"/>
</dbReference>
<evidence type="ECO:0000313" key="2">
    <source>
        <dbReference type="Proteomes" id="UP000054928"/>
    </source>
</evidence>
<dbReference type="RefSeq" id="XP_024571768.1">
    <property type="nucleotide sequence ID" value="XM_024723748.1"/>
</dbReference>
<dbReference type="PANTHER" id="PTHR47481">
    <property type="match status" value="1"/>
</dbReference>
<sequence>MLRESRSARKAWETLRTFFVQKNLHNRVQLRNQLHDFEMAPDENLMDHLMRFEDLFLRLTGVGQTVTDDEKLVILLGSLPAEYDGMIRIIEAHGSVTLLDAKEMLRREYETVKKREKQEKAFEAVAQDAQGSQS</sequence>
<dbReference type="PANTHER" id="PTHR47481:SF30">
    <property type="entry name" value="CCHC-TYPE DOMAIN-CONTAINING PROTEIN"/>
    <property type="match status" value="1"/>
</dbReference>
<dbReference type="STRING" id="4781.A0A0P1A5I2"/>
<proteinExistence type="predicted"/>
<dbReference type="Pfam" id="PF14223">
    <property type="entry name" value="Retrotran_gag_2"/>
    <property type="match status" value="1"/>
</dbReference>
<evidence type="ECO:0000313" key="1">
    <source>
        <dbReference type="EMBL" id="CEG35399.1"/>
    </source>
</evidence>
<dbReference type="OrthoDB" id="98936at2759"/>
<organism evidence="1 2">
    <name type="scientific">Plasmopara halstedii</name>
    <name type="common">Downy mildew of sunflower</name>
    <dbReference type="NCBI Taxonomy" id="4781"/>
    <lineage>
        <taxon>Eukaryota</taxon>
        <taxon>Sar</taxon>
        <taxon>Stramenopiles</taxon>
        <taxon>Oomycota</taxon>
        <taxon>Peronosporomycetes</taxon>
        <taxon>Peronosporales</taxon>
        <taxon>Peronosporaceae</taxon>
        <taxon>Plasmopara</taxon>
    </lineage>
</organism>
<dbReference type="EMBL" id="CCYD01000041">
    <property type="protein sequence ID" value="CEG35399.1"/>
    <property type="molecule type" value="Genomic_DNA"/>
</dbReference>
<reference evidence="2" key="1">
    <citation type="submission" date="2014-09" db="EMBL/GenBank/DDBJ databases">
        <authorList>
            <person name="Sharma Rahul"/>
            <person name="Thines Marco"/>
        </authorList>
    </citation>
    <scope>NUCLEOTIDE SEQUENCE [LARGE SCALE GENOMIC DNA]</scope>
</reference>
<accession>A0A0P1A5I2</accession>
<name>A0A0P1A5I2_PLAHL</name>